<gene>
    <name evidence="1" type="ORF">KPSA1_02415</name>
</gene>
<dbReference type="AlphaFoldDB" id="A0A2V0Q8H7"/>
<organism evidence="1 2">
    <name type="scientific">Pseudomonas syringae pv. actinidiae</name>
    <dbReference type="NCBI Taxonomy" id="103796"/>
    <lineage>
        <taxon>Bacteria</taxon>
        <taxon>Pseudomonadati</taxon>
        <taxon>Pseudomonadota</taxon>
        <taxon>Gammaproteobacteria</taxon>
        <taxon>Pseudomonadales</taxon>
        <taxon>Pseudomonadaceae</taxon>
        <taxon>Pseudomonas</taxon>
        <taxon>Pseudomonas syringae</taxon>
    </lineage>
</organism>
<name>A0A2V0Q8H7_PSESF</name>
<proteinExistence type="predicted"/>
<dbReference type="EMBL" id="BGJZ01000108">
    <property type="protein sequence ID" value="GBH09021.1"/>
    <property type="molecule type" value="Genomic_DNA"/>
</dbReference>
<reference evidence="1 2" key="1">
    <citation type="submission" date="2018-04" db="EMBL/GenBank/DDBJ databases">
        <title>Draft genome sequence of Pseudomonas syringae pv. actinidiae biovar 1 strains isolated from kiwifruit in Kagawa prefecture.</title>
        <authorList>
            <person name="Tabuchi M."/>
            <person name="Saito M."/>
            <person name="Fujiwara S."/>
            <person name="Sasa N."/>
            <person name="Akimitsu K."/>
            <person name="Gomi K."/>
            <person name="Konishi-Sugita S."/>
            <person name="Hamano K."/>
            <person name="Kataoka I."/>
        </authorList>
    </citation>
    <scope>NUCLEOTIDE SEQUENCE [LARGE SCALE GENOMIC DNA]</scope>
    <source>
        <strain evidence="1 2">MAFF212206</strain>
    </source>
</reference>
<accession>A0A2V0Q8H7</accession>
<sequence>MLESVRFTTLFIGMRRWFFSLQKTGIFRFSLACMLRFHV</sequence>
<evidence type="ECO:0000313" key="1">
    <source>
        <dbReference type="EMBL" id="GBH09021.1"/>
    </source>
</evidence>
<dbReference type="Proteomes" id="UP000247480">
    <property type="component" value="Unassembled WGS sequence"/>
</dbReference>
<comment type="caution">
    <text evidence="1">The sequence shown here is derived from an EMBL/GenBank/DDBJ whole genome shotgun (WGS) entry which is preliminary data.</text>
</comment>
<evidence type="ECO:0000313" key="2">
    <source>
        <dbReference type="Proteomes" id="UP000247480"/>
    </source>
</evidence>
<protein>
    <submittedName>
        <fullName evidence="1">Uncharacterized protein</fullName>
    </submittedName>
</protein>